<proteinExistence type="inferred from homology"/>
<dbReference type="GO" id="GO:0004497">
    <property type="term" value="F:monooxygenase activity"/>
    <property type="evidence" value="ECO:0007669"/>
    <property type="project" value="UniProtKB-KW"/>
</dbReference>
<accession>A8WP22</accession>
<dbReference type="STRING" id="6238.A8WP22"/>
<reference evidence="11 12" key="1">
    <citation type="journal article" date="2003" name="PLoS Biol.">
        <title>The genome sequence of Caenorhabditis briggsae: a platform for comparative genomics.</title>
        <authorList>
            <person name="Stein L.D."/>
            <person name="Bao Z."/>
            <person name="Blasiar D."/>
            <person name="Blumenthal T."/>
            <person name="Brent M.R."/>
            <person name="Chen N."/>
            <person name="Chinwalla A."/>
            <person name="Clarke L."/>
            <person name="Clee C."/>
            <person name="Coghlan A."/>
            <person name="Coulson A."/>
            <person name="D'Eustachio P."/>
            <person name="Fitch D.H."/>
            <person name="Fulton L.A."/>
            <person name="Fulton R.E."/>
            <person name="Griffiths-Jones S."/>
            <person name="Harris T.W."/>
            <person name="Hillier L.W."/>
            <person name="Kamath R."/>
            <person name="Kuwabara P.E."/>
            <person name="Mardis E.R."/>
            <person name="Marra M.A."/>
            <person name="Miner T.L."/>
            <person name="Minx P."/>
            <person name="Mullikin J.C."/>
            <person name="Plumb R.W."/>
            <person name="Rogers J."/>
            <person name="Schein J.E."/>
            <person name="Sohrmann M."/>
            <person name="Spieth J."/>
            <person name="Stajich J.E."/>
            <person name="Wei C."/>
            <person name="Willey D."/>
            <person name="Wilson R.K."/>
            <person name="Durbin R."/>
            <person name="Waterston R.H."/>
        </authorList>
    </citation>
    <scope>NUCLEOTIDE SEQUENCE [LARGE SCALE GENOMIC DNA]</scope>
    <source>
        <strain evidence="11 12">AF16</strain>
    </source>
</reference>
<keyword evidence="5 9" id="KW-0560">Oxidoreductase</keyword>
<organism evidence="11 12">
    <name type="scientific">Caenorhabditis briggsae</name>
    <dbReference type="NCBI Taxonomy" id="6238"/>
    <lineage>
        <taxon>Eukaryota</taxon>
        <taxon>Metazoa</taxon>
        <taxon>Ecdysozoa</taxon>
        <taxon>Nematoda</taxon>
        <taxon>Chromadorea</taxon>
        <taxon>Rhabditida</taxon>
        <taxon>Rhabditina</taxon>
        <taxon>Rhabditomorpha</taxon>
        <taxon>Rhabditoidea</taxon>
        <taxon>Rhabditidae</taxon>
        <taxon>Peloderinae</taxon>
        <taxon>Caenorhabditis</taxon>
    </lineage>
</organism>
<keyword evidence="10" id="KW-0812">Transmembrane</keyword>
<keyword evidence="12" id="KW-1185">Reference proteome</keyword>
<dbReference type="InterPro" id="IPR036396">
    <property type="entry name" value="Cyt_P450_sf"/>
</dbReference>
<evidence type="ECO:0000256" key="4">
    <source>
        <dbReference type="ARBA" id="ARBA00022723"/>
    </source>
</evidence>
<dbReference type="InterPro" id="IPR050476">
    <property type="entry name" value="Insect_CytP450_Detox"/>
</dbReference>
<evidence type="ECO:0000256" key="10">
    <source>
        <dbReference type="SAM" id="Phobius"/>
    </source>
</evidence>
<keyword evidence="3 8" id="KW-0349">Heme</keyword>
<dbReference type="PANTHER" id="PTHR24292:SF102">
    <property type="entry name" value="CYTOCHROME P450 FAMILY-RELATED"/>
    <property type="match status" value="1"/>
</dbReference>
<feature type="binding site" description="axial binding residue" evidence="8">
    <location>
        <position position="420"/>
    </location>
    <ligand>
        <name>heme</name>
        <dbReference type="ChEBI" id="CHEBI:30413"/>
    </ligand>
    <ligandPart>
        <name>Fe</name>
        <dbReference type="ChEBI" id="CHEBI:18248"/>
    </ligandPart>
</feature>
<dbReference type="GO" id="GO:0005506">
    <property type="term" value="F:iron ion binding"/>
    <property type="evidence" value="ECO:0007669"/>
    <property type="project" value="InterPro"/>
</dbReference>
<evidence type="ECO:0000256" key="2">
    <source>
        <dbReference type="ARBA" id="ARBA00010617"/>
    </source>
</evidence>
<keyword evidence="4 8" id="KW-0479">Metal-binding</keyword>
<dbReference type="PROSITE" id="PS00086">
    <property type="entry name" value="CYTOCHROME_P450"/>
    <property type="match status" value="1"/>
</dbReference>
<dbReference type="PANTHER" id="PTHR24292">
    <property type="entry name" value="CYTOCHROME P450"/>
    <property type="match status" value="1"/>
</dbReference>
<evidence type="ECO:0000256" key="3">
    <source>
        <dbReference type="ARBA" id="ARBA00022617"/>
    </source>
</evidence>
<dbReference type="WormBase" id="CBG01033">
    <property type="protein sequence ID" value="CBP39025"/>
    <property type="gene ID" value="WBGene00024326"/>
    <property type="gene designation" value="Cbr-cyp-13A2"/>
</dbReference>
<dbReference type="InParanoid" id="A8WP22"/>
<evidence type="ECO:0000256" key="9">
    <source>
        <dbReference type="RuleBase" id="RU000461"/>
    </source>
</evidence>
<dbReference type="AlphaFoldDB" id="A8WP22"/>
<comment type="similarity">
    <text evidence="2 9">Belongs to the cytochrome P450 family.</text>
</comment>
<dbReference type="GO" id="GO:0020037">
    <property type="term" value="F:heme binding"/>
    <property type="evidence" value="ECO:0007669"/>
    <property type="project" value="InterPro"/>
</dbReference>
<keyword evidence="7 9" id="KW-0503">Monooxygenase</keyword>
<keyword evidence="10" id="KW-1133">Transmembrane helix</keyword>
<dbReference type="GO" id="GO:0016705">
    <property type="term" value="F:oxidoreductase activity, acting on paired donors, with incorporation or reduction of molecular oxygen"/>
    <property type="evidence" value="ECO:0007669"/>
    <property type="project" value="InterPro"/>
</dbReference>
<dbReference type="Pfam" id="PF00067">
    <property type="entry name" value="p450"/>
    <property type="match status" value="2"/>
</dbReference>
<comment type="cofactor">
    <cofactor evidence="1 8">
        <name>heme</name>
        <dbReference type="ChEBI" id="CHEBI:30413"/>
    </cofactor>
</comment>
<dbReference type="HOGENOM" id="CLU_001570_5_2_1"/>
<dbReference type="InterPro" id="IPR002401">
    <property type="entry name" value="Cyt_P450_E_grp-I"/>
</dbReference>
<feature type="transmembrane region" description="Helical" evidence="10">
    <location>
        <begin position="20"/>
        <end position="40"/>
    </location>
</feature>
<gene>
    <name evidence="13" type="primary">cyp-13a2</name>
    <name evidence="11" type="synonym">Cbr-cyp-13A2</name>
    <name evidence="13" type="ORF">CBG01033</name>
    <name evidence="11" type="ORF">CBG_01033</name>
</gene>
<dbReference type="FunCoup" id="A8WP22">
    <property type="interactions" value="98"/>
</dbReference>
<evidence type="ECO:0000313" key="13">
    <source>
        <dbReference type="WormBase" id="CBG01033"/>
    </source>
</evidence>
<dbReference type="CDD" id="cd11055">
    <property type="entry name" value="CYP3A-like"/>
    <property type="match status" value="1"/>
</dbReference>
<name>A8WP22_CAEBR</name>
<dbReference type="PRINTS" id="PR00385">
    <property type="entry name" value="P450"/>
</dbReference>
<dbReference type="Proteomes" id="UP000008549">
    <property type="component" value="Unassembled WGS sequence"/>
</dbReference>
<dbReference type="OMA" id="LICQVFP"/>
<dbReference type="Gene3D" id="1.10.630.10">
    <property type="entry name" value="Cytochrome P450"/>
    <property type="match status" value="2"/>
</dbReference>
<evidence type="ECO:0000256" key="5">
    <source>
        <dbReference type="ARBA" id="ARBA00023002"/>
    </source>
</evidence>
<evidence type="ECO:0000313" key="11">
    <source>
        <dbReference type="EMBL" id="CAP22228.2"/>
    </source>
</evidence>
<dbReference type="InterPro" id="IPR017972">
    <property type="entry name" value="Cyt_P450_CS"/>
</dbReference>
<keyword evidence="6 8" id="KW-0408">Iron</keyword>
<sequence length="475" mass="54687">MLQRPILDTMFELFSKLFTLAVLGIIGVVTYYLWIWTYWMRRGVKGPRGKPFVGVLNVLLDHEKPGLLKLGEWTEEYGKVYGYTDGNQRTLVVSDPSMVHEIFVKQFDNFYGRKLNPIQGNPDQDERVHLLSAQGFRWKRLRTISSVSFSNGSLRKIMSTVEDSALDFMKHMEEKSANGEIDMLDAYQEYTMDVIARVAIGQRDNKMFSDQNELLKIVRQIFGGSRKYLMLICQVFPVVGQAIRSLTFKYPKIAPFKLYLMIKKAVMERKEQRDRELENGVEPGEPQDFIDMFLDAKSDDVDFKVQKKVREEVDAEFGDSEIEFEKLGRLKYMDCVIKEALRLYPLASISNSRKCMHTTTVNGVEIEAGVYVQMDTWTLQRDPAIWGDDAMDFKPERWESAKQSEYKGAYIPFGLGPRQCIGMRLAVMEQKVLLTHILKKYSFETGPSTSIPLKLVGSATTSPENVFVQLKPRNQ</sequence>
<evidence type="ECO:0000256" key="7">
    <source>
        <dbReference type="ARBA" id="ARBA00023033"/>
    </source>
</evidence>
<evidence type="ECO:0000256" key="6">
    <source>
        <dbReference type="ARBA" id="ARBA00023004"/>
    </source>
</evidence>
<evidence type="ECO:0000256" key="1">
    <source>
        <dbReference type="ARBA" id="ARBA00001971"/>
    </source>
</evidence>
<keyword evidence="10" id="KW-0472">Membrane</keyword>
<evidence type="ECO:0000256" key="8">
    <source>
        <dbReference type="PIRSR" id="PIRSR602401-1"/>
    </source>
</evidence>
<evidence type="ECO:0000313" key="12">
    <source>
        <dbReference type="Proteomes" id="UP000008549"/>
    </source>
</evidence>
<dbReference type="eggNOG" id="KOG0158">
    <property type="taxonomic scope" value="Eukaryota"/>
</dbReference>
<protein>
    <submittedName>
        <fullName evidence="11">Protein CBR-CYP-13A2</fullName>
    </submittedName>
</protein>
<dbReference type="InterPro" id="IPR001128">
    <property type="entry name" value="Cyt_P450"/>
</dbReference>
<dbReference type="PRINTS" id="PR00463">
    <property type="entry name" value="EP450I"/>
</dbReference>
<dbReference type="SUPFAM" id="SSF48264">
    <property type="entry name" value="Cytochrome P450"/>
    <property type="match status" value="1"/>
</dbReference>
<reference evidence="11 12" key="2">
    <citation type="journal article" date="2011" name="PLoS Genet.">
        <title>Caenorhabditis briggsae recombinant inbred line genotypes reveal inter-strain incompatibility and the evolution of recombination.</title>
        <authorList>
            <person name="Ross J.A."/>
            <person name="Koboldt D.C."/>
            <person name="Staisch J.E."/>
            <person name="Chamberlin H.M."/>
            <person name="Gupta B.P."/>
            <person name="Miller R.D."/>
            <person name="Baird S.E."/>
            <person name="Haag E.S."/>
        </authorList>
    </citation>
    <scope>NUCLEOTIDE SEQUENCE [LARGE SCALE GENOMIC DNA]</scope>
    <source>
        <strain evidence="11 12">AF16</strain>
    </source>
</reference>
<dbReference type="EMBL" id="HE600951">
    <property type="protein sequence ID" value="CAP22228.2"/>
    <property type="molecule type" value="Genomic_DNA"/>
</dbReference>